<feature type="transmembrane region" description="Helical" evidence="1">
    <location>
        <begin position="28"/>
        <end position="54"/>
    </location>
</feature>
<keyword evidence="1" id="KW-1133">Transmembrane helix</keyword>
<proteinExistence type="predicted"/>
<feature type="transmembrane region" description="Helical" evidence="1">
    <location>
        <begin position="250"/>
        <end position="273"/>
    </location>
</feature>
<dbReference type="AlphaFoldDB" id="A0A931JAU3"/>
<dbReference type="Proteomes" id="UP000613266">
    <property type="component" value="Unassembled WGS sequence"/>
</dbReference>
<dbReference type="Pfam" id="PF10067">
    <property type="entry name" value="DUF2306"/>
    <property type="match status" value="1"/>
</dbReference>
<evidence type="ECO:0000256" key="1">
    <source>
        <dbReference type="SAM" id="Phobius"/>
    </source>
</evidence>
<dbReference type="InterPro" id="IPR018750">
    <property type="entry name" value="DUF2306_membrane"/>
</dbReference>
<feature type="transmembrane region" description="Helical" evidence="1">
    <location>
        <begin position="177"/>
        <end position="200"/>
    </location>
</feature>
<gene>
    <name evidence="2" type="ORF">I7X39_20135</name>
</gene>
<dbReference type="EMBL" id="JAEDAK010000019">
    <property type="protein sequence ID" value="MBH9579210.1"/>
    <property type="molecule type" value="Genomic_DNA"/>
</dbReference>
<sequence>MSHVFAAAAPPLSPPAGLPRRLLDVSAALWLALALGGQLLFAAYLVAAYLLPTLQGRLESWNLKLPKGYTPGDAWGNALVGLHLLFALLILVGGALQLLPPLRRARPALHRGIGRAYLIAAATLAVGGLLLVWTRPALGGLGQHLGISLNALLMLAFAGLAWRAARARRIEAHRAWALRLFLAVSGVWFFRLGLPLWLMWHGKPVGFDPKTFDGPFLTTLAFAQTLLPLAVFELLRAARRSARPAFHGAVALLLAALVLLTAAGLFGAFHMLWSPPL</sequence>
<feature type="transmembrane region" description="Helical" evidence="1">
    <location>
        <begin position="116"/>
        <end position="133"/>
    </location>
</feature>
<name>A0A931JAU3_9BURK</name>
<organism evidence="2 3">
    <name type="scientific">Inhella proteolytica</name>
    <dbReference type="NCBI Taxonomy" id="2795029"/>
    <lineage>
        <taxon>Bacteria</taxon>
        <taxon>Pseudomonadati</taxon>
        <taxon>Pseudomonadota</taxon>
        <taxon>Betaproteobacteria</taxon>
        <taxon>Burkholderiales</taxon>
        <taxon>Sphaerotilaceae</taxon>
        <taxon>Inhella</taxon>
    </lineage>
</organism>
<protein>
    <submittedName>
        <fullName evidence="2">DUF2306 domain-containing protein</fullName>
    </submittedName>
</protein>
<accession>A0A931JAU3</accession>
<feature type="transmembrane region" description="Helical" evidence="1">
    <location>
        <begin position="74"/>
        <end position="96"/>
    </location>
</feature>
<evidence type="ECO:0000313" key="2">
    <source>
        <dbReference type="EMBL" id="MBH9579210.1"/>
    </source>
</evidence>
<feature type="transmembrane region" description="Helical" evidence="1">
    <location>
        <begin position="145"/>
        <end position="165"/>
    </location>
</feature>
<dbReference type="RefSeq" id="WP_198112976.1">
    <property type="nucleotide sequence ID" value="NZ_JAEDAK010000019.1"/>
</dbReference>
<reference evidence="2" key="1">
    <citation type="submission" date="2020-12" db="EMBL/GenBank/DDBJ databases">
        <title>The genome sequence of Inhella sp. 1Y17.</title>
        <authorList>
            <person name="Liu Y."/>
        </authorList>
    </citation>
    <scope>NUCLEOTIDE SEQUENCE</scope>
    <source>
        <strain evidence="2">1Y17</strain>
    </source>
</reference>
<keyword evidence="3" id="KW-1185">Reference proteome</keyword>
<comment type="caution">
    <text evidence="2">The sequence shown here is derived from an EMBL/GenBank/DDBJ whole genome shotgun (WGS) entry which is preliminary data.</text>
</comment>
<keyword evidence="1" id="KW-0472">Membrane</keyword>
<evidence type="ECO:0000313" key="3">
    <source>
        <dbReference type="Proteomes" id="UP000613266"/>
    </source>
</evidence>
<keyword evidence="1" id="KW-0812">Transmembrane</keyword>
<feature type="transmembrane region" description="Helical" evidence="1">
    <location>
        <begin position="220"/>
        <end position="238"/>
    </location>
</feature>